<evidence type="ECO:0000313" key="3">
    <source>
        <dbReference type="EMBL" id="MEJ8278073.1"/>
    </source>
</evidence>
<feature type="compositionally biased region" description="Low complexity" evidence="1">
    <location>
        <begin position="173"/>
        <end position="186"/>
    </location>
</feature>
<evidence type="ECO:0000256" key="1">
    <source>
        <dbReference type="SAM" id="MobiDB-lite"/>
    </source>
</evidence>
<keyword evidence="2" id="KW-0472">Membrane</keyword>
<feature type="compositionally biased region" description="Basic and acidic residues" evidence="1">
    <location>
        <begin position="1"/>
        <end position="18"/>
    </location>
</feature>
<feature type="compositionally biased region" description="Low complexity" evidence="1">
    <location>
        <begin position="45"/>
        <end position="55"/>
    </location>
</feature>
<reference evidence="3 4" key="1">
    <citation type="submission" date="2024-03" db="EMBL/GenBank/DDBJ databases">
        <title>Draft genome sequence of Pseudonocardia sp. DW16-2.</title>
        <authorList>
            <person name="Duangmal K."/>
        </authorList>
    </citation>
    <scope>NUCLEOTIDE SEQUENCE [LARGE SCALE GENOMIC DNA]</scope>
    <source>
        <strain evidence="3 4">DW16-2</strain>
    </source>
</reference>
<comment type="caution">
    <text evidence="3">The sequence shown here is derived from an EMBL/GenBank/DDBJ whole genome shotgun (WGS) entry which is preliminary data.</text>
</comment>
<sequence>MSAPHADDRTPARPQDRRNGHHASLLDGLPPGRTAPDDAPRDAARPTPGGPVDRSGGPRGDGGDSGIGSSDVGSVGTAASGRTASAPGEVPAPRGGSDQRPGESGQRPAETTAADCGPAPSATAPSATTPPGSAPTTPAPTAPAPTGTESTAPAPTGAAPTGTSGGHGPAPAPGTGEAPAVPAPGAVELTGPVDALHRTGPRTPPLPWNAVPPAARAGSPVPPAAPLPRSGAPVARTGTPGAPPPAGAPHRPGPPRAPHPGVPAQRTGPGWPPPPSPAGPGGRGNHGAPVPAVFPPGHPSSPAGQDRWAALRGRVPSAAALSDGLRGAVPHRAAAVAVVLTLVLAAAVVVAAYAGTGPAARDTTEGAGTATIAPVAAPADLVRGTTAADPAAFGSPVTFTSPTGNIACRIEGGEARCDVTDRAWSADGCDAPGLVTGGTGPARTACDGTPVGGGAAALGYGTHLTDGDLTCVSLRTGIECRDARSGHGFTAARAAFRVY</sequence>
<keyword evidence="2" id="KW-1133">Transmembrane helix</keyword>
<feature type="transmembrane region" description="Helical" evidence="2">
    <location>
        <begin position="333"/>
        <end position="354"/>
    </location>
</feature>
<dbReference type="RefSeq" id="WP_340286182.1">
    <property type="nucleotide sequence ID" value="NZ_JBBJUP010000002.1"/>
</dbReference>
<keyword evidence="4" id="KW-1185">Reference proteome</keyword>
<proteinExistence type="predicted"/>
<protein>
    <submittedName>
        <fullName evidence="3">Uncharacterized protein</fullName>
    </submittedName>
</protein>
<evidence type="ECO:0000256" key="2">
    <source>
        <dbReference type="SAM" id="Phobius"/>
    </source>
</evidence>
<feature type="compositionally biased region" description="Low complexity" evidence="1">
    <location>
        <begin position="117"/>
        <end position="136"/>
    </location>
</feature>
<feature type="region of interest" description="Disordered" evidence="1">
    <location>
        <begin position="1"/>
        <end position="306"/>
    </location>
</feature>
<organism evidence="3 4">
    <name type="scientific">Pseudonocardia spirodelae</name>
    <dbReference type="NCBI Taxonomy" id="3133431"/>
    <lineage>
        <taxon>Bacteria</taxon>
        <taxon>Bacillati</taxon>
        <taxon>Actinomycetota</taxon>
        <taxon>Actinomycetes</taxon>
        <taxon>Pseudonocardiales</taxon>
        <taxon>Pseudonocardiaceae</taxon>
        <taxon>Pseudonocardia</taxon>
    </lineage>
</organism>
<evidence type="ECO:0000313" key="4">
    <source>
        <dbReference type="Proteomes" id="UP001364211"/>
    </source>
</evidence>
<feature type="compositionally biased region" description="Pro residues" evidence="1">
    <location>
        <begin position="241"/>
        <end position="261"/>
    </location>
</feature>
<feature type="compositionally biased region" description="Low complexity" evidence="1">
    <location>
        <begin position="67"/>
        <end position="76"/>
    </location>
</feature>
<feature type="compositionally biased region" description="Gly residues" evidence="1">
    <location>
        <begin position="57"/>
        <end position="66"/>
    </location>
</feature>
<gene>
    <name evidence="3" type="ORF">WJX68_03935</name>
</gene>
<dbReference type="Proteomes" id="UP001364211">
    <property type="component" value="Unassembled WGS sequence"/>
</dbReference>
<feature type="compositionally biased region" description="Basic and acidic residues" evidence="1">
    <location>
        <begin position="35"/>
        <end position="44"/>
    </location>
</feature>
<accession>A0ABU8T373</accession>
<dbReference type="EMBL" id="JBBJUP010000002">
    <property type="protein sequence ID" value="MEJ8278073.1"/>
    <property type="molecule type" value="Genomic_DNA"/>
</dbReference>
<keyword evidence="2" id="KW-0812">Transmembrane</keyword>
<feature type="compositionally biased region" description="Low complexity" evidence="1">
    <location>
        <begin position="231"/>
        <end position="240"/>
    </location>
</feature>
<feature type="compositionally biased region" description="Low complexity" evidence="1">
    <location>
        <begin position="144"/>
        <end position="162"/>
    </location>
</feature>
<name>A0ABU8T373_9PSEU</name>